<dbReference type="GO" id="GO:0052689">
    <property type="term" value="F:carboxylic ester hydrolase activity"/>
    <property type="evidence" value="ECO:0007669"/>
    <property type="project" value="TreeGrafter"/>
</dbReference>
<dbReference type="Pfam" id="PF12697">
    <property type="entry name" value="Abhydrolase_6"/>
    <property type="match status" value="1"/>
</dbReference>
<dbReference type="SUPFAM" id="SSF53474">
    <property type="entry name" value="alpha/beta-Hydrolases"/>
    <property type="match status" value="1"/>
</dbReference>
<feature type="region of interest" description="Disordered" evidence="1">
    <location>
        <begin position="121"/>
        <end position="144"/>
    </location>
</feature>
<dbReference type="Proteomes" id="UP000586827">
    <property type="component" value="Unassembled WGS sequence"/>
</dbReference>
<dbReference type="Gene3D" id="3.40.50.1820">
    <property type="entry name" value="alpha/beta hydrolase"/>
    <property type="match status" value="1"/>
</dbReference>
<feature type="signal peptide" evidence="2">
    <location>
        <begin position="1"/>
        <end position="22"/>
    </location>
</feature>
<evidence type="ECO:0000259" key="3">
    <source>
        <dbReference type="Pfam" id="PF12697"/>
    </source>
</evidence>
<dbReference type="PANTHER" id="PTHR43265">
    <property type="entry name" value="ESTERASE ESTD"/>
    <property type="match status" value="1"/>
</dbReference>
<evidence type="ECO:0000313" key="5">
    <source>
        <dbReference type="Proteomes" id="UP000586827"/>
    </source>
</evidence>
<feature type="domain" description="AB hydrolase-1" evidence="3">
    <location>
        <begin position="198"/>
        <end position="437"/>
    </location>
</feature>
<protein>
    <submittedName>
        <fullName evidence="4">Alpha/beta hydrolase</fullName>
    </submittedName>
</protein>
<comment type="caution">
    <text evidence="4">The sequence shown here is derived from an EMBL/GenBank/DDBJ whole genome shotgun (WGS) entry which is preliminary data.</text>
</comment>
<keyword evidence="4" id="KW-0378">Hydrolase</keyword>
<dbReference type="InterPro" id="IPR029058">
    <property type="entry name" value="AB_hydrolase_fold"/>
</dbReference>
<organism evidence="4 5">
    <name type="scientific">Nocardia uniformis</name>
    <dbReference type="NCBI Taxonomy" id="53432"/>
    <lineage>
        <taxon>Bacteria</taxon>
        <taxon>Bacillati</taxon>
        <taxon>Actinomycetota</taxon>
        <taxon>Actinomycetes</taxon>
        <taxon>Mycobacteriales</taxon>
        <taxon>Nocardiaceae</taxon>
        <taxon>Nocardia</taxon>
    </lineage>
</organism>
<keyword evidence="2" id="KW-0732">Signal</keyword>
<name>A0A849C702_9NOCA</name>
<dbReference type="PROSITE" id="PS51257">
    <property type="entry name" value="PROKAR_LIPOPROTEIN"/>
    <property type="match status" value="1"/>
</dbReference>
<proteinExistence type="predicted"/>
<feature type="chain" id="PRO_5038820572" evidence="2">
    <location>
        <begin position="23"/>
        <end position="463"/>
    </location>
</feature>
<evidence type="ECO:0000256" key="1">
    <source>
        <dbReference type="SAM" id="MobiDB-lite"/>
    </source>
</evidence>
<gene>
    <name evidence="4" type="ORF">HLB23_20010</name>
</gene>
<keyword evidence="5" id="KW-1185">Reference proteome</keyword>
<sequence length="463" mass="49212">MRTLLRSLLLILSVVLALVASACSGDEDAAPPKVRGDWHGNIEFPGHALAVGVNFTDDGKATIDIPEQNVASMALTEVSTDPERVTFAMADTPGDPKFEGRYDRDSDTLRGDFTQFGQTVPLNMSRGPAEGPARPQEPKPPFPYRSEEVSFPSGDITIAGTLTLPSGSGPFPTVVLITGSGPQDRDETLMGHKPFLLLADTLTRAGYAVLRTDDRGVGGTGGGPLDDATYADLTGDVEAGLTFLRTRSDIDDTRIGLLGHSEGGYLAPPVAARPESGVAFTILIAGPAVPGADVLLEQNRLIMAAQGATPEEISEQIDFLTGLIDIVRTGDLAAAREYLVQHNSGLPEGQRLPDASIENMTSPYMAALLNYDPAAALSALRVPTLAVYGGKDLQVPPAQSADRMRELLSDNPDGTVHVFDGLNHLMQPADKGSPDEYAGIETTMDPVVLDYITAWLTQRFPPR</sequence>
<dbReference type="InterPro" id="IPR000073">
    <property type="entry name" value="AB_hydrolase_1"/>
</dbReference>
<dbReference type="PANTHER" id="PTHR43265:SF1">
    <property type="entry name" value="ESTERASE ESTD"/>
    <property type="match status" value="1"/>
</dbReference>
<dbReference type="AlphaFoldDB" id="A0A849C702"/>
<dbReference type="InterPro" id="IPR053145">
    <property type="entry name" value="AB_hydrolase_Est10"/>
</dbReference>
<evidence type="ECO:0000313" key="4">
    <source>
        <dbReference type="EMBL" id="NNH72115.1"/>
    </source>
</evidence>
<evidence type="ECO:0000256" key="2">
    <source>
        <dbReference type="SAM" id="SignalP"/>
    </source>
</evidence>
<reference evidence="4 5" key="1">
    <citation type="submission" date="2020-05" db="EMBL/GenBank/DDBJ databases">
        <title>MicrobeNet Type strains.</title>
        <authorList>
            <person name="Nicholson A.C."/>
        </authorList>
    </citation>
    <scope>NUCLEOTIDE SEQUENCE [LARGE SCALE GENOMIC DNA]</scope>
    <source>
        <strain evidence="4 5">JCM 3224</strain>
    </source>
</reference>
<dbReference type="RefSeq" id="WP_067518623.1">
    <property type="nucleotide sequence ID" value="NZ_JABELX010000007.1"/>
</dbReference>
<dbReference type="EMBL" id="JABELX010000007">
    <property type="protein sequence ID" value="NNH72115.1"/>
    <property type="molecule type" value="Genomic_DNA"/>
</dbReference>
<accession>A0A849C702</accession>